<sequence length="235" mass="25901">MTEPVRLAKRLAAMASCSRREAELYIAGGWVTVDGLVVEEPQFMVSQQKIELHPDASLTTVEPVTILLHQPPADADAAQQLICAATHAPDDPSGIAVLKRHFVRLTPCAPLQANAGGLAVFTQDWRVARKLVDDLATVEQEYIVEVTGELGADGLKRLNHGLSFNGRALPPIKVSWQNETRLRFALKGVQPGQIAHMCRSVGLDVVTMKRIRIGRVSMAKLQPGSWRYLMPHERF</sequence>
<dbReference type="PANTHER" id="PTHR47683">
    <property type="entry name" value="PSEUDOURIDINE SYNTHASE FAMILY PROTEIN-RELATED"/>
    <property type="match status" value="1"/>
</dbReference>
<evidence type="ECO:0000259" key="11">
    <source>
        <dbReference type="Pfam" id="PF01479"/>
    </source>
</evidence>
<dbReference type="PROSITE" id="PS50889">
    <property type="entry name" value="S4"/>
    <property type="match status" value="1"/>
</dbReference>
<dbReference type="EC" id="5.4.99.21" evidence="3"/>
<dbReference type="Proteomes" id="UP000502260">
    <property type="component" value="Chromosome"/>
</dbReference>
<dbReference type="Gene3D" id="3.10.290.10">
    <property type="entry name" value="RNA-binding S4 domain"/>
    <property type="match status" value="1"/>
</dbReference>
<evidence type="ECO:0000256" key="5">
    <source>
        <dbReference type="ARBA" id="ARBA00041420"/>
    </source>
</evidence>
<evidence type="ECO:0000313" key="12">
    <source>
        <dbReference type="EMBL" id="BCB26768.1"/>
    </source>
</evidence>
<dbReference type="InterPro" id="IPR002942">
    <property type="entry name" value="S4_RNA-bd"/>
</dbReference>
<evidence type="ECO:0000256" key="2">
    <source>
        <dbReference type="ARBA" id="ARBA00036535"/>
    </source>
</evidence>
<name>A0A6F8VAM9_9PROT</name>
<evidence type="ECO:0000256" key="9">
    <source>
        <dbReference type="ARBA" id="ARBA00043147"/>
    </source>
</evidence>
<dbReference type="CDD" id="cd00165">
    <property type="entry name" value="S4"/>
    <property type="match status" value="1"/>
</dbReference>
<proteinExistence type="predicted"/>
<dbReference type="GO" id="GO:0003723">
    <property type="term" value="F:RNA binding"/>
    <property type="evidence" value="ECO:0007669"/>
    <property type="project" value="UniProtKB-KW"/>
</dbReference>
<dbReference type="InterPro" id="IPR050343">
    <property type="entry name" value="RsuA_PseudoU_synthase"/>
</dbReference>
<keyword evidence="10" id="KW-0694">RNA-binding</keyword>
<evidence type="ECO:0000256" key="10">
    <source>
        <dbReference type="PROSITE-ProRule" id="PRU00182"/>
    </source>
</evidence>
<dbReference type="Gene3D" id="3.30.2350.10">
    <property type="entry name" value="Pseudouridine synthase"/>
    <property type="match status" value="1"/>
</dbReference>
<organism evidence="12 13">
    <name type="scientific">Sulfurimicrobium lacus</name>
    <dbReference type="NCBI Taxonomy" id="2715678"/>
    <lineage>
        <taxon>Bacteria</taxon>
        <taxon>Pseudomonadati</taxon>
        <taxon>Pseudomonadota</taxon>
        <taxon>Betaproteobacteria</taxon>
        <taxon>Nitrosomonadales</taxon>
        <taxon>Sulfuricellaceae</taxon>
        <taxon>Sulfurimicrobium</taxon>
    </lineage>
</organism>
<dbReference type="Pfam" id="PF01479">
    <property type="entry name" value="S4"/>
    <property type="match status" value="1"/>
</dbReference>
<evidence type="ECO:0000256" key="6">
    <source>
        <dbReference type="ARBA" id="ARBA00041697"/>
    </source>
</evidence>
<protein>
    <recommendedName>
        <fullName evidence="4">Dual-specificity RNA pseudouridine synthase RluF</fullName>
        <ecNumber evidence="3">5.4.99.21</ecNumber>
    </recommendedName>
    <alternativeName>
        <fullName evidence="6">23S rRNA pseudouridine(2604) synthase</fullName>
    </alternativeName>
    <alternativeName>
        <fullName evidence="8">Ribosomal large subunit pseudouridine synthase F</fullName>
    </alternativeName>
    <alternativeName>
        <fullName evidence="7">rRNA pseudouridylate synthase F</fullName>
    </alternativeName>
    <alternativeName>
        <fullName evidence="9">rRNA-uridine isomerase F</fullName>
    </alternativeName>
    <alternativeName>
        <fullName evidence="5">tRNA(Tyr) pseudouridine(35) synthase</fullName>
    </alternativeName>
</protein>
<evidence type="ECO:0000256" key="8">
    <source>
        <dbReference type="ARBA" id="ARBA00042890"/>
    </source>
</evidence>
<dbReference type="GO" id="GO:0006396">
    <property type="term" value="P:RNA processing"/>
    <property type="evidence" value="ECO:0007669"/>
    <property type="project" value="UniProtKB-ARBA"/>
</dbReference>
<dbReference type="KEGG" id="slac:SKTS_16540"/>
<evidence type="ECO:0000313" key="13">
    <source>
        <dbReference type="Proteomes" id="UP000502260"/>
    </source>
</evidence>
<dbReference type="AlphaFoldDB" id="A0A6F8VAM9"/>
<reference evidence="13" key="1">
    <citation type="submission" date="2020-03" db="EMBL/GenBank/DDBJ databases">
        <title>Complete genome sequence of sulfur-oxidizing bacterium skT11.</title>
        <authorList>
            <person name="Kanda M."/>
            <person name="Kojima H."/>
            <person name="Fukui M."/>
        </authorList>
    </citation>
    <scope>NUCLEOTIDE SEQUENCE [LARGE SCALE GENOMIC DNA]</scope>
    <source>
        <strain evidence="13">skT11</strain>
    </source>
</reference>
<evidence type="ECO:0000256" key="3">
    <source>
        <dbReference type="ARBA" id="ARBA00038922"/>
    </source>
</evidence>
<dbReference type="InterPro" id="IPR020103">
    <property type="entry name" value="PsdUridine_synth_cat_dom_sf"/>
</dbReference>
<evidence type="ECO:0000256" key="7">
    <source>
        <dbReference type="ARBA" id="ARBA00042843"/>
    </source>
</evidence>
<dbReference type="GO" id="GO:0001522">
    <property type="term" value="P:pseudouridine synthesis"/>
    <property type="evidence" value="ECO:0007669"/>
    <property type="project" value="InterPro"/>
</dbReference>
<dbReference type="InterPro" id="IPR036986">
    <property type="entry name" value="S4_RNA-bd_sf"/>
</dbReference>
<dbReference type="EMBL" id="AP022853">
    <property type="protein sequence ID" value="BCB26768.1"/>
    <property type="molecule type" value="Genomic_DNA"/>
</dbReference>
<comment type="catalytic activity">
    <reaction evidence="2">
        <text>uridine(2604) in 23S rRNA = pseudouridine(2604) in 23S rRNA</text>
        <dbReference type="Rhea" id="RHEA:38875"/>
        <dbReference type="Rhea" id="RHEA-COMP:10093"/>
        <dbReference type="Rhea" id="RHEA-COMP:10094"/>
        <dbReference type="ChEBI" id="CHEBI:65314"/>
        <dbReference type="ChEBI" id="CHEBI:65315"/>
        <dbReference type="EC" id="5.4.99.21"/>
    </reaction>
</comment>
<accession>A0A6F8VAM9</accession>
<gene>
    <name evidence="12" type="ORF">SKTS_16540</name>
</gene>
<dbReference type="CDD" id="cd02555">
    <property type="entry name" value="PSSA_1"/>
    <property type="match status" value="1"/>
</dbReference>
<evidence type="ECO:0000256" key="4">
    <source>
        <dbReference type="ARBA" id="ARBA00039989"/>
    </source>
</evidence>
<dbReference type="SUPFAM" id="SSF55174">
    <property type="entry name" value="Alpha-L RNA-binding motif"/>
    <property type="match status" value="1"/>
</dbReference>
<dbReference type="RefSeq" id="WP_173063156.1">
    <property type="nucleotide sequence ID" value="NZ_AP022853.1"/>
</dbReference>
<dbReference type="GO" id="GO:0160138">
    <property type="term" value="F:23S rRNA pseudouridine(2604) synthase activity"/>
    <property type="evidence" value="ECO:0007669"/>
    <property type="project" value="UniProtKB-EC"/>
</dbReference>
<evidence type="ECO:0000256" key="1">
    <source>
        <dbReference type="ARBA" id="ARBA00036390"/>
    </source>
</evidence>
<dbReference type="PANTHER" id="PTHR47683:SF2">
    <property type="entry name" value="RNA-BINDING S4 DOMAIN-CONTAINING PROTEIN"/>
    <property type="match status" value="1"/>
</dbReference>
<dbReference type="SUPFAM" id="SSF55120">
    <property type="entry name" value="Pseudouridine synthase"/>
    <property type="match status" value="1"/>
</dbReference>
<feature type="domain" description="RNA-binding S4" evidence="11">
    <location>
        <begin position="5"/>
        <end position="46"/>
    </location>
</feature>
<comment type="catalytic activity">
    <reaction evidence="1">
        <text>uridine(35) in tRNA(Tyr) = pseudouridine(35) in tRNA(Tyr)</text>
        <dbReference type="Rhea" id="RHEA:60556"/>
        <dbReference type="Rhea" id="RHEA-COMP:15607"/>
        <dbReference type="Rhea" id="RHEA-COMP:15608"/>
        <dbReference type="ChEBI" id="CHEBI:65314"/>
        <dbReference type="ChEBI" id="CHEBI:65315"/>
    </reaction>
</comment>
<keyword evidence="13" id="KW-1185">Reference proteome</keyword>